<keyword evidence="2" id="KW-1185">Reference proteome</keyword>
<sequence length="218" mass="25805">MEQFLILLHAIKIPVLMDINGVFQIKNAFKNKFVFRKLLIKTYKFINANFVIQFQMCPTVIIIVAQVPNTIQQKMDHAMSIVQMEKLHKVIHNAIHRMYNVLMDINQIHRINVRKLFALLKFLLLIIFQHFYSNVQIVVLLKVSIIARIPVYLVQNYNIIICSNNNVWYIVVMELSHLIKKVVLHQIYVWIEHNGAIKKNNVKQVIVKALQHKFLHNY</sequence>
<dbReference type="AlphaFoldDB" id="W7XH91"/>
<dbReference type="RefSeq" id="XP_012653749.1">
    <property type="nucleotide sequence ID" value="XM_012798295.1"/>
</dbReference>
<accession>W7XH91</accession>
<dbReference type="KEGG" id="tet:TTHERM_000463569"/>
<dbReference type="EMBL" id="GG662650">
    <property type="protein sequence ID" value="EWS73711.1"/>
    <property type="molecule type" value="Genomic_DNA"/>
</dbReference>
<keyword evidence="1" id="KW-0472">Membrane</keyword>
<evidence type="ECO:0000313" key="1">
    <source>
        <dbReference type="EMBL" id="EWS73711.1"/>
    </source>
</evidence>
<dbReference type="GeneID" id="24439111"/>
<proteinExistence type="predicted"/>
<dbReference type="InParanoid" id="W7XH91"/>
<evidence type="ECO:0000313" key="2">
    <source>
        <dbReference type="Proteomes" id="UP000009168"/>
    </source>
</evidence>
<dbReference type="Proteomes" id="UP000009168">
    <property type="component" value="Unassembled WGS sequence"/>
</dbReference>
<keyword evidence="1" id="KW-0812">Transmembrane</keyword>
<name>W7XH91_TETTS</name>
<reference evidence="2" key="1">
    <citation type="journal article" date="2006" name="PLoS Biol.">
        <title>Macronuclear genome sequence of the ciliate Tetrahymena thermophila, a model eukaryote.</title>
        <authorList>
            <person name="Eisen J.A."/>
            <person name="Coyne R.S."/>
            <person name="Wu M."/>
            <person name="Wu D."/>
            <person name="Thiagarajan M."/>
            <person name="Wortman J.R."/>
            <person name="Badger J.H."/>
            <person name="Ren Q."/>
            <person name="Amedeo P."/>
            <person name="Jones K.M."/>
            <person name="Tallon L.J."/>
            <person name="Delcher A.L."/>
            <person name="Salzberg S.L."/>
            <person name="Silva J.C."/>
            <person name="Haas B.J."/>
            <person name="Majoros W.H."/>
            <person name="Farzad M."/>
            <person name="Carlton J.M."/>
            <person name="Smith R.K. Jr."/>
            <person name="Garg J."/>
            <person name="Pearlman R.E."/>
            <person name="Karrer K.M."/>
            <person name="Sun L."/>
            <person name="Manning G."/>
            <person name="Elde N.C."/>
            <person name="Turkewitz A.P."/>
            <person name="Asai D.J."/>
            <person name="Wilkes D.E."/>
            <person name="Wang Y."/>
            <person name="Cai H."/>
            <person name="Collins K."/>
            <person name="Stewart B.A."/>
            <person name="Lee S.R."/>
            <person name="Wilamowska K."/>
            <person name="Weinberg Z."/>
            <person name="Ruzzo W.L."/>
            <person name="Wloga D."/>
            <person name="Gaertig J."/>
            <person name="Frankel J."/>
            <person name="Tsao C.-C."/>
            <person name="Gorovsky M.A."/>
            <person name="Keeling P.J."/>
            <person name="Waller R.F."/>
            <person name="Patron N.J."/>
            <person name="Cherry J.M."/>
            <person name="Stover N.A."/>
            <person name="Krieger C.J."/>
            <person name="del Toro C."/>
            <person name="Ryder H.F."/>
            <person name="Williamson S.C."/>
            <person name="Barbeau R.A."/>
            <person name="Hamilton E.P."/>
            <person name="Orias E."/>
        </authorList>
    </citation>
    <scope>NUCLEOTIDE SEQUENCE [LARGE SCALE GENOMIC DNA]</scope>
    <source>
        <strain evidence="2">SB210</strain>
    </source>
</reference>
<gene>
    <name evidence="1" type="ORF">TTHERM_000463569</name>
</gene>
<protein>
    <submittedName>
        <fullName evidence="1">Transmembrane protein, putative</fullName>
    </submittedName>
</protein>
<organism evidence="1 2">
    <name type="scientific">Tetrahymena thermophila (strain SB210)</name>
    <dbReference type="NCBI Taxonomy" id="312017"/>
    <lineage>
        <taxon>Eukaryota</taxon>
        <taxon>Sar</taxon>
        <taxon>Alveolata</taxon>
        <taxon>Ciliophora</taxon>
        <taxon>Intramacronucleata</taxon>
        <taxon>Oligohymenophorea</taxon>
        <taxon>Hymenostomatida</taxon>
        <taxon>Tetrahymenina</taxon>
        <taxon>Tetrahymenidae</taxon>
        <taxon>Tetrahymena</taxon>
    </lineage>
</organism>